<reference evidence="1 2" key="1">
    <citation type="journal article" date="2016" name="Proc. Natl. Acad. Sci. U.S.A.">
        <title>Lipid metabolic changes in an early divergent fungus govern the establishment of a mutualistic symbiosis with endobacteria.</title>
        <authorList>
            <person name="Lastovetsky O.A."/>
            <person name="Gaspar M.L."/>
            <person name="Mondo S.J."/>
            <person name="LaButti K.M."/>
            <person name="Sandor L."/>
            <person name="Grigoriev I.V."/>
            <person name="Henry S.A."/>
            <person name="Pawlowska T.E."/>
        </authorList>
    </citation>
    <scope>NUCLEOTIDE SEQUENCE [LARGE SCALE GENOMIC DNA]</scope>
    <source>
        <strain evidence="1 2">ATCC 11559</strain>
    </source>
</reference>
<evidence type="ECO:0000313" key="2">
    <source>
        <dbReference type="Proteomes" id="UP000242381"/>
    </source>
</evidence>
<protein>
    <submittedName>
        <fullName evidence="1">Uncharacterized protein</fullName>
    </submittedName>
</protein>
<dbReference type="VEuPathDB" id="FungiDB:BCV72DRAFT_232400"/>
<dbReference type="Proteomes" id="UP000242381">
    <property type="component" value="Unassembled WGS sequence"/>
</dbReference>
<dbReference type="OMA" id="NAGCESH"/>
<dbReference type="AlphaFoldDB" id="A0A0A1NVY5"/>
<evidence type="ECO:0000313" key="1">
    <source>
        <dbReference type="EMBL" id="ORE13044.1"/>
    </source>
</evidence>
<name>A0A0A1NVY5_RHIZD</name>
<gene>
    <name evidence="1" type="ORF">BCV71DRAFT_75517</name>
</gene>
<proteinExistence type="predicted"/>
<organism evidence="1 2">
    <name type="scientific">Rhizopus microsporus</name>
    <dbReference type="NCBI Taxonomy" id="58291"/>
    <lineage>
        <taxon>Eukaryota</taxon>
        <taxon>Fungi</taxon>
        <taxon>Fungi incertae sedis</taxon>
        <taxon>Mucoromycota</taxon>
        <taxon>Mucoromycotina</taxon>
        <taxon>Mucoromycetes</taxon>
        <taxon>Mucorales</taxon>
        <taxon>Mucorineae</taxon>
        <taxon>Rhizopodaceae</taxon>
        <taxon>Rhizopus</taxon>
    </lineage>
</organism>
<accession>A0A0A1NVY5</accession>
<dbReference type="EMBL" id="KV921574">
    <property type="protein sequence ID" value="ORE13044.1"/>
    <property type="molecule type" value="Genomic_DNA"/>
</dbReference>
<sequence>MAKDNNKKTTKSHLNNLQNDYEFRVYNKNVYDFDTFDYGPCTTVVMSRHQGFQWNDELFVNEYQRSAGYECHKSDSLEQRERRISQQYSVNQDVIDINLTEADRDVWP</sequence>
<dbReference type="OrthoDB" id="2210039at2759"/>